<dbReference type="FunFam" id="1.10.260.40:FF:000015">
    <property type="entry name" value="Endothelial differentiation-related factor 1"/>
    <property type="match status" value="1"/>
</dbReference>
<dbReference type="Pfam" id="PF01381">
    <property type="entry name" value="HTH_3"/>
    <property type="match status" value="1"/>
</dbReference>
<protein>
    <submittedName>
        <fullName evidence="6">Endothelial differentiation-related factor 1</fullName>
    </submittedName>
</protein>
<reference evidence="6" key="2">
    <citation type="journal article" date="2023" name="Science">
        <title>Genomic signatures of disease resistance in endangered staghorn corals.</title>
        <authorList>
            <person name="Vollmer S.V."/>
            <person name="Selwyn J.D."/>
            <person name="Despard B.A."/>
            <person name="Roesel C.L."/>
        </authorList>
    </citation>
    <scope>NUCLEOTIDE SEQUENCE</scope>
    <source>
        <strain evidence="6">K2</strain>
    </source>
</reference>
<keyword evidence="1" id="KW-0805">Transcription regulation</keyword>
<dbReference type="PANTHER" id="PTHR10245:SF15">
    <property type="entry name" value="ENDOTHELIAL DIFFERENTIATION-RELATED FACTOR 1"/>
    <property type="match status" value="1"/>
</dbReference>
<comment type="caution">
    <text evidence="6">The sequence shown here is derived from an EMBL/GenBank/DDBJ whole genome shotgun (WGS) entry which is preliminary data.</text>
</comment>
<feature type="compositionally biased region" description="Basic and acidic residues" evidence="4">
    <location>
        <begin position="85"/>
        <end position="100"/>
    </location>
</feature>
<dbReference type="Gene3D" id="1.10.260.40">
    <property type="entry name" value="lambda repressor-like DNA-binding domains"/>
    <property type="match status" value="1"/>
</dbReference>
<proteinExistence type="predicted"/>
<keyword evidence="7" id="KW-1185">Reference proteome</keyword>
<accession>A0AAD9QTA9</accession>
<gene>
    <name evidence="6" type="ORF">P5673_008961</name>
</gene>
<dbReference type="PROSITE" id="PS50943">
    <property type="entry name" value="HTH_CROC1"/>
    <property type="match status" value="1"/>
</dbReference>
<dbReference type="GO" id="GO:0003677">
    <property type="term" value="F:DNA binding"/>
    <property type="evidence" value="ECO:0007669"/>
    <property type="project" value="UniProtKB-KW"/>
</dbReference>
<dbReference type="InterPro" id="IPR013729">
    <property type="entry name" value="MBF1_N"/>
</dbReference>
<dbReference type="SUPFAM" id="SSF47413">
    <property type="entry name" value="lambda repressor-like DNA-binding domains"/>
    <property type="match status" value="1"/>
</dbReference>
<feature type="region of interest" description="Disordered" evidence="4">
    <location>
        <begin position="51"/>
        <end position="100"/>
    </location>
</feature>
<keyword evidence="2" id="KW-0238">DNA-binding</keyword>
<dbReference type="CDD" id="cd00093">
    <property type="entry name" value="HTH_XRE"/>
    <property type="match status" value="1"/>
</dbReference>
<dbReference type="EMBL" id="JARQWQ010000015">
    <property type="protein sequence ID" value="KAK2567157.1"/>
    <property type="molecule type" value="Genomic_DNA"/>
</dbReference>
<sequence>MRLPCLLITLRRKHCVEYCESFKKTKFLPPKMAESDWDSVTYLRKKAPRAADLRSKKAVTNAQRQGGPVETAQKYGAGGNKQHSASKDSAKLDRETEELHHEKVSLDVGRLIQQGRTEKKLTQKDLATKINEKPQVIMDYESGRAIPNNQILGKIERVLGIKLRGKDKGKPFGSGGKGKK</sequence>
<keyword evidence="3" id="KW-0804">Transcription</keyword>
<evidence type="ECO:0000256" key="4">
    <source>
        <dbReference type="SAM" id="MobiDB-lite"/>
    </source>
</evidence>
<feature type="domain" description="HTH cro/C1-type" evidence="5">
    <location>
        <begin position="112"/>
        <end position="166"/>
    </location>
</feature>
<evidence type="ECO:0000256" key="1">
    <source>
        <dbReference type="ARBA" id="ARBA00023015"/>
    </source>
</evidence>
<dbReference type="GO" id="GO:0005634">
    <property type="term" value="C:nucleus"/>
    <property type="evidence" value="ECO:0007669"/>
    <property type="project" value="TreeGrafter"/>
</dbReference>
<dbReference type="InterPro" id="IPR010982">
    <property type="entry name" value="Lambda_DNA-bd_dom_sf"/>
</dbReference>
<dbReference type="AlphaFoldDB" id="A0AAD9QTA9"/>
<dbReference type="SMART" id="SM00530">
    <property type="entry name" value="HTH_XRE"/>
    <property type="match status" value="1"/>
</dbReference>
<reference evidence="6" key="1">
    <citation type="journal article" date="2023" name="G3 (Bethesda)">
        <title>Whole genome assembly and annotation of the endangered Caribbean coral Acropora cervicornis.</title>
        <authorList>
            <person name="Selwyn J.D."/>
            <person name="Vollmer S.V."/>
        </authorList>
    </citation>
    <scope>NUCLEOTIDE SEQUENCE</scope>
    <source>
        <strain evidence="6">K2</strain>
    </source>
</reference>
<evidence type="ECO:0000313" key="7">
    <source>
        <dbReference type="Proteomes" id="UP001249851"/>
    </source>
</evidence>
<evidence type="ECO:0000256" key="3">
    <source>
        <dbReference type="ARBA" id="ARBA00023163"/>
    </source>
</evidence>
<name>A0AAD9QTA9_ACRCE</name>
<dbReference type="InterPro" id="IPR001387">
    <property type="entry name" value="Cro/C1-type_HTH"/>
</dbReference>
<organism evidence="6 7">
    <name type="scientific">Acropora cervicornis</name>
    <name type="common">Staghorn coral</name>
    <dbReference type="NCBI Taxonomy" id="6130"/>
    <lineage>
        <taxon>Eukaryota</taxon>
        <taxon>Metazoa</taxon>
        <taxon>Cnidaria</taxon>
        <taxon>Anthozoa</taxon>
        <taxon>Hexacorallia</taxon>
        <taxon>Scleractinia</taxon>
        <taxon>Astrocoeniina</taxon>
        <taxon>Acroporidae</taxon>
        <taxon>Acropora</taxon>
    </lineage>
</organism>
<evidence type="ECO:0000313" key="6">
    <source>
        <dbReference type="EMBL" id="KAK2567157.1"/>
    </source>
</evidence>
<dbReference type="Proteomes" id="UP001249851">
    <property type="component" value="Unassembled WGS sequence"/>
</dbReference>
<evidence type="ECO:0000259" key="5">
    <source>
        <dbReference type="PROSITE" id="PS50943"/>
    </source>
</evidence>
<evidence type="ECO:0000256" key="2">
    <source>
        <dbReference type="ARBA" id="ARBA00023125"/>
    </source>
</evidence>
<dbReference type="PANTHER" id="PTHR10245">
    <property type="entry name" value="ENDOTHELIAL DIFFERENTIATION-RELATED FACTOR 1 MULTIPROTEIN BRIDGING FACTOR 1"/>
    <property type="match status" value="1"/>
</dbReference>
<dbReference type="Pfam" id="PF08523">
    <property type="entry name" value="MBF1"/>
    <property type="match status" value="1"/>
</dbReference>